<dbReference type="RefSeq" id="XP_004368225.1">
    <property type="nucleotide sequence ID" value="XM_004368168.1"/>
</dbReference>
<proteinExistence type="predicted"/>
<reference evidence="1 2" key="1">
    <citation type="journal article" date="2013" name="Genome Biol.">
        <title>Genome of Acanthamoeba castellanii highlights extensive lateral gene transfer and early evolution of tyrosine kinase signaling.</title>
        <authorList>
            <person name="Clarke M."/>
            <person name="Lohan A.J."/>
            <person name="Liu B."/>
            <person name="Lagkouvardos I."/>
            <person name="Roy S."/>
            <person name="Zafar N."/>
            <person name="Bertelli C."/>
            <person name="Schilde C."/>
            <person name="Kianianmomeni A."/>
            <person name="Burglin T.R."/>
            <person name="Frech C."/>
            <person name="Turcotte B."/>
            <person name="Kopec K.O."/>
            <person name="Synnott J.M."/>
            <person name="Choo C."/>
            <person name="Paponov I."/>
            <person name="Finkler A."/>
            <person name="Soon Heng Tan C."/>
            <person name="Hutchins A.P."/>
            <person name="Weinmeier T."/>
            <person name="Rattei T."/>
            <person name="Chu J.S."/>
            <person name="Gimenez G."/>
            <person name="Irimia M."/>
            <person name="Rigden D.J."/>
            <person name="Fitzpatrick D.A."/>
            <person name="Lorenzo-Morales J."/>
            <person name="Bateman A."/>
            <person name="Chiu C.H."/>
            <person name="Tang P."/>
            <person name="Hegemann P."/>
            <person name="Fromm H."/>
            <person name="Raoult D."/>
            <person name="Greub G."/>
            <person name="Miranda-Saavedra D."/>
            <person name="Chen N."/>
            <person name="Nash P."/>
            <person name="Ginger M.L."/>
            <person name="Horn M."/>
            <person name="Schaap P."/>
            <person name="Caler L."/>
            <person name="Loftus B."/>
        </authorList>
    </citation>
    <scope>NUCLEOTIDE SEQUENCE [LARGE SCALE GENOMIC DNA]</scope>
    <source>
        <strain evidence="1 2">Neff</strain>
    </source>
</reference>
<dbReference type="EMBL" id="KB007805">
    <property type="protein sequence ID" value="ELR25470.1"/>
    <property type="molecule type" value="Genomic_DNA"/>
</dbReference>
<name>L8HJT4_ACACF</name>
<evidence type="ECO:0000313" key="1">
    <source>
        <dbReference type="EMBL" id="ELR25470.1"/>
    </source>
</evidence>
<protein>
    <submittedName>
        <fullName evidence="1">Uncharacterized protein</fullName>
    </submittedName>
</protein>
<dbReference type="VEuPathDB" id="AmoebaDB:ACA1_295560"/>
<dbReference type="Proteomes" id="UP000011083">
    <property type="component" value="Unassembled WGS sequence"/>
</dbReference>
<sequence length="135" mass="15247">MSSVGYKAVKLTAEGQDWQAWDKAGRLYVVPLKKEEHNETAFVGKRRADRVVVKNITGLDGSEVPTSLIGRSDHAWDFVYEKGATVQLSQKERDGYDTMKEFNDPAHPCCTGIHYFETREGAVKLASFWQNIHSI</sequence>
<dbReference type="KEGG" id="acan:ACA1_295560"/>
<dbReference type="GeneID" id="14926528"/>
<gene>
    <name evidence="1" type="ORF">ACA1_295560</name>
</gene>
<accession>L8HJT4</accession>
<keyword evidence="2" id="KW-1185">Reference proteome</keyword>
<evidence type="ECO:0000313" key="2">
    <source>
        <dbReference type="Proteomes" id="UP000011083"/>
    </source>
</evidence>
<organism evidence="1 2">
    <name type="scientific">Acanthamoeba castellanii (strain ATCC 30010 / Neff)</name>
    <dbReference type="NCBI Taxonomy" id="1257118"/>
    <lineage>
        <taxon>Eukaryota</taxon>
        <taxon>Amoebozoa</taxon>
        <taxon>Discosea</taxon>
        <taxon>Longamoebia</taxon>
        <taxon>Centramoebida</taxon>
        <taxon>Acanthamoebidae</taxon>
        <taxon>Acanthamoeba</taxon>
    </lineage>
</organism>
<dbReference type="AlphaFoldDB" id="L8HJT4"/>